<dbReference type="AlphaFoldDB" id="A0A6V1NQL6"/>
<protein>
    <submittedName>
        <fullName evidence="1">Uncharacterized protein</fullName>
    </submittedName>
</protein>
<accession>A0A6V1NQL6</accession>
<dbReference type="EMBL" id="HBIU01046539">
    <property type="protein sequence ID" value="CAE0642046.1"/>
    <property type="molecule type" value="Transcribed_RNA"/>
</dbReference>
<gene>
    <name evidence="1" type="ORF">HAKA00212_LOCUS20902</name>
</gene>
<name>A0A6V1NQL6_HETAK</name>
<sequence>MSSSGFWSCCWRSPPKSAASLAAKEEPAGGAVGGACGPLLADFHMSDTATWQNVASNFASISCCLSAASATSLPLLDVLLVSPFFSGGDSTPLLALSSFSED</sequence>
<evidence type="ECO:0000313" key="1">
    <source>
        <dbReference type="EMBL" id="CAE0642046.1"/>
    </source>
</evidence>
<proteinExistence type="predicted"/>
<organism evidence="1">
    <name type="scientific">Heterosigma akashiwo</name>
    <name type="common">Chromophytic alga</name>
    <name type="synonym">Heterosigma carterae</name>
    <dbReference type="NCBI Taxonomy" id="2829"/>
    <lineage>
        <taxon>Eukaryota</taxon>
        <taxon>Sar</taxon>
        <taxon>Stramenopiles</taxon>
        <taxon>Ochrophyta</taxon>
        <taxon>Raphidophyceae</taxon>
        <taxon>Chattonellales</taxon>
        <taxon>Chattonellaceae</taxon>
        <taxon>Heterosigma</taxon>
    </lineage>
</organism>
<reference evidence="1" key="1">
    <citation type="submission" date="2021-01" db="EMBL/GenBank/DDBJ databases">
        <authorList>
            <person name="Corre E."/>
            <person name="Pelletier E."/>
            <person name="Niang G."/>
            <person name="Scheremetjew M."/>
            <person name="Finn R."/>
            <person name="Kale V."/>
            <person name="Holt S."/>
            <person name="Cochrane G."/>
            <person name="Meng A."/>
            <person name="Brown T."/>
            <person name="Cohen L."/>
        </authorList>
    </citation>
    <scope>NUCLEOTIDE SEQUENCE</scope>
    <source>
        <strain evidence="1">CCMP3107</strain>
    </source>
</reference>